<reference evidence="3" key="1">
    <citation type="journal article" date="2019" name="Int. J. Syst. Evol. Microbiol.">
        <title>The Global Catalogue of Microorganisms (GCM) 10K type strain sequencing project: providing services to taxonomists for standard genome sequencing and annotation.</title>
        <authorList>
            <consortium name="The Broad Institute Genomics Platform"/>
            <consortium name="The Broad Institute Genome Sequencing Center for Infectious Disease"/>
            <person name="Wu L."/>
            <person name="Ma J."/>
        </authorList>
    </citation>
    <scope>NUCLEOTIDE SEQUENCE [LARGE SCALE GENOMIC DNA]</scope>
    <source>
        <strain evidence="3">CCM 8391</strain>
    </source>
</reference>
<proteinExistence type="predicted"/>
<organism evidence="2 3">
    <name type="scientific">Pseudonocardia hispaniensis</name>
    <dbReference type="NCBI Taxonomy" id="904933"/>
    <lineage>
        <taxon>Bacteria</taxon>
        <taxon>Bacillati</taxon>
        <taxon>Actinomycetota</taxon>
        <taxon>Actinomycetes</taxon>
        <taxon>Pseudonocardiales</taxon>
        <taxon>Pseudonocardiaceae</taxon>
        <taxon>Pseudonocardia</taxon>
    </lineage>
</organism>
<dbReference type="SUPFAM" id="SSF51261">
    <property type="entry name" value="Duplicated hybrid motif"/>
    <property type="match status" value="1"/>
</dbReference>
<dbReference type="EC" id="3.4.24.-" evidence="2"/>
<feature type="domain" description="M23ase beta-sheet core" evidence="1">
    <location>
        <begin position="133"/>
        <end position="228"/>
    </location>
</feature>
<dbReference type="PANTHER" id="PTHR21666:SF270">
    <property type="entry name" value="MUREIN HYDROLASE ACTIVATOR ENVC"/>
    <property type="match status" value="1"/>
</dbReference>
<protein>
    <submittedName>
        <fullName evidence="2">M23 family metallopeptidase</fullName>
        <ecNumber evidence="2">3.4.24.-</ecNumber>
    </submittedName>
</protein>
<keyword evidence="2" id="KW-0378">Hydrolase</keyword>
<dbReference type="Gene3D" id="2.70.70.10">
    <property type="entry name" value="Glucose Permease (Domain IIA)"/>
    <property type="match status" value="1"/>
</dbReference>
<dbReference type="Pfam" id="PF01551">
    <property type="entry name" value="Peptidase_M23"/>
    <property type="match status" value="1"/>
</dbReference>
<evidence type="ECO:0000259" key="1">
    <source>
        <dbReference type="Pfam" id="PF01551"/>
    </source>
</evidence>
<evidence type="ECO:0000313" key="3">
    <source>
        <dbReference type="Proteomes" id="UP001596302"/>
    </source>
</evidence>
<dbReference type="InterPro" id="IPR050570">
    <property type="entry name" value="Cell_wall_metabolism_enzyme"/>
</dbReference>
<dbReference type="InterPro" id="IPR016047">
    <property type="entry name" value="M23ase_b-sheet_dom"/>
</dbReference>
<sequence>MLRLGVEQSTGAAAADGPVNGAELAALAALPAAAPDSAVAAGLRAAVDPRREAAAAAANATNAVAAVQAAQVAQEAEAAKAAQQAQQTRVAQVGTAGSAQIELAAQVKPAALGGVQVVAGRVSSGFGMRGGAMHSGLDIAAPIGTPIRTPLAGTVISAGPASGFGLWVRVQHADGTITVYGHINRSLVSVGQQVAAGQQIAEVGNRGQSTGPHLHIEVITSGGQKIDPRPWLDSRGFRYQ</sequence>
<dbReference type="EMBL" id="JBHSQW010000025">
    <property type="protein sequence ID" value="MFC5994948.1"/>
    <property type="molecule type" value="Genomic_DNA"/>
</dbReference>
<gene>
    <name evidence="2" type="ORF">ACFQE5_12080</name>
</gene>
<evidence type="ECO:0000313" key="2">
    <source>
        <dbReference type="EMBL" id="MFC5994948.1"/>
    </source>
</evidence>
<dbReference type="Proteomes" id="UP001596302">
    <property type="component" value="Unassembled WGS sequence"/>
</dbReference>
<dbReference type="CDD" id="cd12797">
    <property type="entry name" value="M23_peptidase"/>
    <property type="match status" value="1"/>
</dbReference>
<dbReference type="GO" id="GO:0016787">
    <property type="term" value="F:hydrolase activity"/>
    <property type="evidence" value="ECO:0007669"/>
    <property type="project" value="UniProtKB-KW"/>
</dbReference>
<accession>A0ABW1J2D0</accession>
<dbReference type="InterPro" id="IPR011055">
    <property type="entry name" value="Dup_hybrid_motif"/>
</dbReference>
<dbReference type="PANTHER" id="PTHR21666">
    <property type="entry name" value="PEPTIDASE-RELATED"/>
    <property type="match status" value="1"/>
</dbReference>
<name>A0ABW1J2D0_9PSEU</name>
<dbReference type="RefSeq" id="WP_379584961.1">
    <property type="nucleotide sequence ID" value="NZ_JBHSQW010000025.1"/>
</dbReference>
<keyword evidence="3" id="KW-1185">Reference proteome</keyword>
<comment type="caution">
    <text evidence="2">The sequence shown here is derived from an EMBL/GenBank/DDBJ whole genome shotgun (WGS) entry which is preliminary data.</text>
</comment>